<reference evidence="4 5" key="1">
    <citation type="submission" date="2019-02" db="EMBL/GenBank/DDBJ databases">
        <title>Deep-cultivation of Planctomycetes and their phenomic and genomic characterization uncovers novel biology.</title>
        <authorList>
            <person name="Wiegand S."/>
            <person name="Jogler M."/>
            <person name="Boedeker C."/>
            <person name="Pinto D."/>
            <person name="Vollmers J."/>
            <person name="Rivas-Marin E."/>
            <person name="Kohn T."/>
            <person name="Peeters S.H."/>
            <person name="Heuer A."/>
            <person name="Rast P."/>
            <person name="Oberbeckmann S."/>
            <person name="Bunk B."/>
            <person name="Jeske O."/>
            <person name="Meyerdierks A."/>
            <person name="Storesund J.E."/>
            <person name="Kallscheuer N."/>
            <person name="Luecker S."/>
            <person name="Lage O.M."/>
            <person name="Pohl T."/>
            <person name="Merkel B.J."/>
            <person name="Hornburger P."/>
            <person name="Mueller R.-W."/>
            <person name="Bruemmer F."/>
            <person name="Labrenz M."/>
            <person name="Spormann A.M."/>
            <person name="Op Den Camp H."/>
            <person name="Overmann J."/>
            <person name="Amann R."/>
            <person name="Jetten M.S.M."/>
            <person name="Mascher T."/>
            <person name="Medema M.H."/>
            <person name="Devos D.P."/>
            <person name="Kaster A.-K."/>
            <person name="Ovreas L."/>
            <person name="Rohde M."/>
            <person name="Galperin M.Y."/>
            <person name="Jogler C."/>
        </authorList>
    </citation>
    <scope>NUCLEOTIDE SEQUENCE [LARGE SCALE GENOMIC DNA]</scope>
    <source>
        <strain evidence="4 5">Pla52n</strain>
    </source>
</reference>
<feature type="transmembrane region" description="Helical" evidence="3">
    <location>
        <begin position="57"/>
        <end position="78"/>
    </location>
</feature>
<name>A0A5C6B7A0_9BACT</name>
<feature type="coiled-coil region" evidence="1">
    <location>
        <begin position="199"/>
        <end position="250"/>
    </location>
</feature>
<proteinExistence type="predicted"/>
<keyword evidence="5" id="KW-1185">Reference proteome</keyword>
<feature type="region of interest" description="Disordered" evidence="2">
    <location>
        <begin position="378"/>
        <end position="449"/>
    </location>
</feature>
<dbReference type="OrthoDB" id="265967at2"/>
<comment type="caution">
    <text evidence="4">The sequence shown here is derived from an EMBL/GenBank/DDBJ whole genome shotgun (WGS) entry which is preliminary data.</text>
</comment>
<protein>
    <submittedName>
        <fullName evidence="4">Uncharacterized protein</fullName>
    </submittedName>
</protein>
<gene>
    <name evidence="4" type="ORF">Pla52n_20950</name>
</gene>
<keyword evidence="3" id="KW-0812">Transmembrane</keyword>
<organism evidence="4 5">
    <name type="scientific">Stieleria varia</name>
    <dbReference type="NCBI Taxonomy" id="2528005"/>
    <lineage>
        <taxon>Bacteria</taxon>
        <taxon>Pseudomonadati</taxon>
        <taxon>Planctomycetota</taxon>
        <taxon>Planctomycetia</taxon>
        <taxon>Pirellulales</taxon>
        <taxon>Pirellulaceae</taxon>
        <taxon>Stieleria</taxon>
    </lineage>
</organism>
<feature type="compositionally biased region" description="Basic and acidic residues" evidence="2">
    <location>
        <begin position="406"/>
        <end position="417"/>
    </location>
</feature>
<evidence type="ECO:0000313" key="5">
    <source>
        <dbReference type="Proteomes" id="UP000320176"/>
    </source>
</evidence>
<evidence type="ECO:0000256" key="2">
    <source>
        <dbReference type="SAM" id="MobiDB-lite"/>
    </source>
</evidence>
<sequence length="494" mass="53472">MTTPTSELLSIESLLASVSQRIRLRNVGHWASVGLAAGCFVALVIACLGVATVPVSWITLPASILVFTFAGVLVGAMIPVRTLATARLVDQHYRLKDRTITGLQFQRDADPVRLLQADDARRHLRQVDPRDCVPITANRPALYSAASMLVIATALLGLARPPLDSGIDATPVALAGDQAGDLRETMLDDLERLKEDVDQPELDDLTEKLDELIEELENESMDERDMMATLSEMEQAIQSAREAMQLEMTDAQMQALAAAIEPSEAMKAAAAAMKEGDYDKAAEKLEKIDPADLNDKERRAVADNLKQFLSKLPAGKQGKLSGAAEQMQAGLESKNLSECKDGMCKLAGLCKSQSQCKKIGECMACQLNKLSQCKSQCRGGKNGGNNASKSNSPKNSWGRGATGKANDGEATRLDATRNQEQLTGQQGDGPSESEVIAAPEGEQDAARQYASRYQEFRNQAEAVLDSEPLPLGHRETVRQYFESIRPSNATDIVD</sequence>
<accession>A0A5C6B7A0</accession>
<keyword evidence="1" id="KW-0175">Coiled coil</keyword>
<dbReference type="EMBL" id="SJPN01000002">
    <property type="protein sequence ID" value="TWU06374.1"/>
    <property type="molecule type" value="Genomic_DNA"/>
</dbReference>
<evidence type="ECO:0000313" key="4">
    <source>
        <dbReference type="EMBL" id="TWU06374.1"/>
    </source>
</evidence>
<evidence type="ECO:0000256" key="3">
    <source>
        <dbReference type="SAM" id="Phobius"/>
    </source>
</evidence>
<dbReference type="Proteomes" id="UP000320176">
    <property type="component" value="Unassembled WGS sequence"/>
</dbReference>
<keyword evidence="3" id="KW-1133">Transmembrane helix</keyword>
<keyword evidence="3" id="KW-0472">Membrane</keyword>
<feature type="transmembrane region" description="Helical" evidence="3">
    <location>
        <begin position="30"/>
        <end position="51"/>
    </location>
</feature>
<feature type="transmembrane region" description="Helical" evidence="3">
    <location>
        <begin position="140"/>
        <end position="159"/>
    </location>
</feature>
<feature type="compositionally biased region" description="Low complexity" evidence="2">
    <location>
        <begin position="384"/>
        <end position="396"/>
    </location>
</feature>
<evidence type="ECO:0000256" key="1">
    <source>
        <dbReference type="SAM" id="Coils"/>
    </source>
</evidence>
<dbReference type="AlphaFoldDB" id="A0A5C6B7A0"/>